<sequence length="403" mass="44591">MMNSSHSHGPSAWENDINQIRGRTIRHESSVTFDEDTFGTFGRKRVNNGLRTRLSMSSLPKFHSEPTNIRRRLSLSPILTSLTPRSLLGRRRSTPPVPQLETAPPVLTKITANAQPASHPVPTGMSTQSPIPHSTDTEIKDDTLNVDSNDRDDQSISSTDTSEVDTITDDACSPLPSLTATPNSSFIRRIDRSSSTPCELSILRETEEQSFQPLLSSSSVHSTCSPNSPDGGIWLCSRPSPLAQKEKGPSSCKKNLPMVVRSYSTARLAQAFDDQGRVICLSTHSDKVVHFSNVWDPCSAKKPDLTRIMSEQNLDRKQTGVRVVPKRAMTTSVLGSTGAAQKDTMENEEKGEKKEGEKGYMMIPIVRRPGLERRQSDGVTETMNPFGSWKKRSVKAWNEYVKV</sequence>
<comment type="caution">
    <text evidence="2">The sequence shown here is derived from an EMBL/GenBank/DDBJ whole genome shotgun (WGS) entry which is preliminary data.</text>
</comment>
<dbReference type="Proteomes" id="UP000289152">
    <property type="component" value="Unassembled WGS sequence"/>
</dbReference>
<feature type="region of interest" description="Disordered" evidence="1">
    <location>
        <begin position="333"/>
        <end position="358"/>
    </location>
</feature>
<dbReference type="AlphaFoldDB" id="A0A4Q1BGQ7"/>
<reference evidence="2 3" key="1">
    <citation type="submission" date="2016-06" db="EMBL/GenBank/DDBJ databases">
        <title>Evolution of pathogenesis and genome organization in the Tremellales.</title>
        <authorList>
            <person name="Cuomo C."/>
            <person name="Litvintseva A."/>
            <person name="Heitman J."/>
            <person name="Chen Y."/>
            <person name="Sun S."/>
            <person name="Springer D."/>
            <person name="Dromer F."/>
            <person name="Young S."/>
            <person name="Zeng Q."/>
            <person name="Chapman S."/>
            <person name="Gujja S."/>
            <person name="Saif S."/>
            <person name="Birren B."/>
        </authorList>
    </citation>
    <scope>NUCLEOTIDE SEQUENCE [LARGE SCALE GENOMIC DNA]</scope>
    <source>
        <strain evidence="2 3">ATCC 28783</strain>
    </source>
</reference>
<protein>
    <submittedName>
        <fullName evidence="2">Uncharacterized protein</fullName>
    </submittedName>
</protein>
<feature type="compositionally biased region" description="Basic and acidic residues" evidence="1">
    <location>
        <begin position="135"/>
        <end position="154"/>
    </location>
</feature>
<evidence type="ECO:0000256" key="1">
    <source>
        <dbReference type="SAM" id="MobiDB-lite"/>
    </source>
</evidence>
<dbReference type="InParanoid" id="A0A4Q1BGQ7"/>
<feature type="compositionally biased region" description="Basic and acidic residues" evidence="1">
    <location>
        <begin position="343"/>
        <end position="358"/>
    </location>
</feature>
<feature type="region of interest" description="Disordered" evidence="1">
    <location>
        <begin position="115"/>
        <end position="190"/>
    </location>
</feature>
<accession>A0A4Q1BGQ7</accession>
<evidence type="ECO:0000313" key="2">
    <source>
        <dbReference type="EMBL" id="RXK36752.1"/>
    </source>
</evidence>
<dbReference type="OrthoDB" id="2596969at2759"/>
<keyword evidence="3" id="KW-1185">Reference proteome</keyword>
<feature type="compositionally biased region" description="Polar residues" evidence="1">
    <location>
        <begin position="124"/>
        <end position="134"/>
    </location>
</feature>
<gene>
    <name evidence="2" type="ORF">M231_05987</name>
</gene>
<organism evidence="2 3">
    <name type="scientific">Tremella mesenterica</name>
    <name type="common">Jelly fungus</name>
    <dbReference type="NCBI Taxonomy" id="5217"/>
    <lineage>
        <taxon>Eukaryota</taxon>
        <taxon>Fungi</taxon>
        <taxon>Dikarya</taxon>
        <taxon>Basidiomycota</taxon>
        <taxon>Agaricomycotina</taxon>
        <taxon>Tremellomycetes</taxon>
        <taxon>Tremellales</taxon>
        <taxon>Tremellaceae</taxon>
        <taxon>Tremella</taxon>
    </lineage>
</organism>
<dbReference type="VEuPathDB" id="FungiDB:TREMEDRAFT_63912"/>
<evidence type="ECO:0000313" key="3">
    <source>
        <dbReference type="Proteomes" id="UP000289152"/>
    </source>
</evidence>
<name>A0A4Q1BGQ7_TREME</name>
<proteinExistence type="predicted"/>
<dbReference type="EMBL" id="SDIL01000088">
    <property type="protein sequence ID" value="RXK36752.1"/>
    <property type="molecule type" value="Genomic_DNA"/>
</dbReference>